<dbReference type="GO" id="GO:0016075">
    <property type="term" value="P:rRNA catabolic process"/>
    <property type="evidence" value="ECO:0007669"/>
    <property type="project" value="TreeGrafter"/>
</dbReference>
<dbReference type="EMBL" id="JAEPRA010000007">
    <property type="protein sequence ID" value="KAG2183097.1"/>
    <property type="molecule type" value="Genomic_DNA"/>
</dbReference>
<dbReference type="InterPro" id="IPR036345">
    <property type="entry name" value="ExoRNase_PH_dom2_sf"/>
</dbReference>
<dbReference type="GO" id="GO:0071028">
    <property type="term" value="P:nuclear mRNA surveillance"/>
    <property type="evidence" value="ECO:0007669"/>
    <property type="project" value="TreeGrafter"/>
</dbReference>
<evidence type="ECO:0000256" key="2">
    <source>
        <dbReference type="ARBA" id="ARBA00004604"/>
    </source>
</evidence>
<evidence type="ECO:0000256" key="1">
    <source>
        <dbReference type="ARBA" id="ARBA00004496"/>
    </source>
</evidence>
<dbReference type="Pfam" id="PF03725">
    <property type="entry name" value="RNase_PH_C"/>
    <property type="match status" value="1"/>
</dbReference>
<dbReference type="Pfam" id="PF01138">
    <property type="entry name" value="RNase_PH"/>
    <property type="match status" value="1"/>
</dbReference>
<feature type="region of interest" description="Disordered" evidence="8">
    <location>
        <begin position="302"/>
        <end position="351"/>
    </location>
</feature>
<dbReference type="SUPFAM" id="SSF55666">
    <property type="entry name" value="Ribonuclease PH domain 2-like"/>
    <property type="match status" value="1"/>
</dbReference>
<dbReference type="GO" id="GO:0034475">
    <property type="term" value="P:U4 snRNA 3'-end processing"/>
    <property type="evidence" value="ECO:0007669"/>
    <property type="project" value="TreeGrafter"/>
</dbReference>
<dbReference type="GO" id="GO:0071051">
    <property type="term" value="P:poly(A)-dependent snoRNA 3'-end processing"/>
    <property type="evidence" value="ECO:0007669"/>
    <property type="project" value="TreeGrafter"/>
</dbReference>
<evidence type="ECO:0000256" key="6">
    <source>
        <dbReference type="ARBA" id="ARBA00063066"/>
    </source>
</evidence>
<dbReference type="Proteomes" id="UP000612746">
    <property type="component" value="Unassembled WGS sequence"/>
</dbReference>
<reference evidence="11" key="1">
    <citation type="submission" date="2020-12" db="EMBL/GenBank/DDBJ databases">
        <title>Metabolic potential, ecology and presence of endohyphal bacteria is reflected in genomic diversity of Mucoromycotina.</title>
        <authorList>
            <person name="Muszewska A."/>
            <person name="Okrasinska A."/>
            <person name="Steczkiewicz K."/>
            <person name="Drgas O."/>
            <person name="Orlowska M."/>
            <person name="Perlinska-Lenart U."/>
            <person name="Aleksandrzak-Piekarczyk T."/>
            <person name="Szatraj K."/>
            <person name="Zielenkiewicz U."/>
            <person name="Pilsyk S."/>
            <person name="Malc E."/>
            <person name="Mieczkowski P."/>
            <person name="Kruszewska J.S."/>
            <person name="Biernat P."/>
            <person name="Pawlowska J."/>
        </authorList>
    </citation>
    <scope>NUCLEOTIDE SEQUENCE</scope>
    <source>
        <strain evidence="11">WA0000051536</strain>
    </source>
</reference>
<dbReference type="Gene3D" id="3.30.230.70">
    <property type="entry name" value="GHMP Kinase, N-terminal domain"/>
    <property type="match status" value="1"/>
</dbReference>
<dbReference type="FunFam" id="3.30.230.70:FF:000004">
    <property type="entry name" value="Exosome complex component Rrp41"/>
    <property type="match status" value="1"/>
</dbReference>
<dbReference type="GO" id="GO:0005730">
    <property type="term" value="C:nucleolus"/>
    <property type="evidence" value="ECO:0007669"/>
    <property type="project" value="UniProtKB-SubCell"/>
</dbReference>
<dbReference type="SUPFAM" id="SSF54211">
    <property type="entry name" value="Ribosomal protein S5 domain 2-like"/>
    <property type="match status" value="1"/>
</dbReference>
<dbReference type="InterPro" id="IPR015847">
    <property type="entry name" value="ExoRNase_PH_dom2"/>
</dbReference>
<evidence type="ECO:0000313" key="11">
    <source>
        <dbReference type="EMBL" id="KAG2183097.1"/>
    </source>
</evidence>
<evidence type="ECO:0000256" key="5">
    <source>
        <dbReference type="ARBA" id="ARBA00022835"/>
    </source>
</evidence>
<dbReference type="Pfam" id="PF09692">
    <property type="entry name" value="Arb1"/>
    <property type="match status" value="1"/>
</dbReference>
<dbReference type="OrthoDB" id="435402at2759"/>
<accession>A0A8H7UIL9</accession>
<dbReference type="GO" id="GO:0031047">
    <property type="term" value="P:regulatory ncRNA-mediated gene silencing"/>
    <property type="evidence" value="ECO:0007669"/>
    <property type="project" value="InterPro"/>
</dbReference>
<keyword evidence="5" id="KW-0271">Exosome</keyword>
<keyword evidence="4" id="KW-0963">Cytoplasm</keyword>
<dbReference type="GO" id="GO:0003723">
    <property type="term" value="F:RNA binding"/>
    <property type="evidence" value="ECO:0007669"/>
    <property type="project" value="TreeGrafter"/>
</dbReference>
<dbReference type="InterPro" id="IPR050080">
    <property type="entry name" value="RNase_PH"/>
</dbReference>
<name>A0A8H7UIL9_9FUNG</name>
<comment type="subunit">
    <text evidence="6">Component of the RNA exosome complex. Specifically part of the catalytically inactive RNA exosome core complex (Exo-9) which may associate with the catalytic subunits RRP6 and DIS3 in cytoplasmic- and nuclear-specific RNA exosome complex forms. Exo-9 is formed by a hexameric base ring of RNase PH domain-containing subunits and a cap ring consisting of CSL4, RRP4 and RRP40.</text>
</comment>
<dbReference type="InterPro" id="IPR020568">
    <property type="entry name" value="Ribosomal_Su5_D2-typ_SF"/>
</dbReference>
<evidence type="ECO:0000256" key="7">
    <source>
        <dbReference type="ARBA" id="ARBA00077929"/>
    </source>
</evidence>
<dbReference type="GO" id="GO:0033167">
    <property type="term" value="C:ARC complex"/>
    <property type="evidence" value="ECO:0007669"/>
    <property type="project" value="InterPro"/>
</dbReference>
<dbReference type="AlphaFoldDB" id="A0A8H7UIL9"/>
<dbReference type="InterPro" id="IPR027408">
    <property type="entry name" value="PNPase/RNase_PH_dom_sf"/>
</dbReference>
<evidence type="ECO:0000256" key="3">
    <source>
        <dbReference type="ARBA" id="ARBA00006678"/>
    </source>
</evidence>
<dbReference type="GO" id="GO:0000176">
    <property type="term" value="C:nuclear exosome (RNase complex)"/>
    <property type="evidence" value="ECO:0007669"/>
    <property type="project" value="UniProtKB-ARBA"/>
</dbReference>
<comment type="subcellular location">
    <subcellularLocation>
        <location evidence="1">Cytoplasm</location>
    </subcellularLocation>
    <subcellularLocation>
        <location evidence="2">Nucleus</location>
        <location evidence="2">Nucleolus</location>
    </subcellularLocation>
</comment>
<dbReference type="InterPro" id="IPR001247">
    <property type="entry name" value="ExoRNase_PH_dom1"/>
</dbReference>
<gene>
    <name evidence="11" type="ORF">INT44_006078</name>
</gene>
<dbReference type="PANTHER" id="PTHR11953">
    <property type="entry name" value="EXOSOME COMPLEX COMPONENT"/>
    <property type="match status" value="1"/>
</dbReference>
<comment type="similarity">
    <text evidence="3">Belongs to the RNase PH family.</text>
</comment>
<evidence type="ECO:0000259" key="9">
    <source>
        <dbReference type="Pfam" id="PF01138"/>
    </source>
</evidence>
<dbReference type="CDD" id="cd11370">
    <property type="entry name" value="RNase_PH_RRP41"/>
    <property type="match status" value="1"/>
</dbReference>
<protein>
    <recommendedName>
        <fullName evidence="7">Ribosomal RNA-processing protein 41</fullName>
    </recommendedName>
</protein>
<dbReference type="InterPro" id="IPR018606">
    <property type="entry name" value="Arb1"/>
</dbReference>
<evidence type="ECO:0000259" key="10">
    <source>
        <dbReference type="Pfam" id="PF03725"/>
    </source>
</evidence>
<evidence type="ECO:0000256" key="8">
    <source>
        <dbReference type="SAM" id="MobiDB-lite"/>
    </source>
</evidence>
<sequence length="688" mass="76892">MSRLELLTPEGLRVDGRRPNELRKIIAKTSVLAQADGSAYIEQGNTKVLAAVYGPQEVRHRMQILHDRAIINVEFNVAPFSTSERKKRSKNDKRSLEIASSIRQTFEPVVQTSQFPRSQIDIYLQVLQHDGGTLQACINAATMALIDAGIPMIDYVCASTAGCIDKQPVLDLNYLEESSDSPELTVAILPRTGKVNLMSMESRLHVDMLESVASLATEGSVNSMCGSLCCKILTLQPVFDPVMEDDTANGFQNQILEHLAEVKAQAREMLDNNDDDELFKQTVPSNDEQDSSKATTIETELNSTEVKKKPKKKKRKAKTANLPEAGSSIPDDYVEKYNEDPENDPFNPARPLGQRVEYAMAKYRKNHKFSISKKNIFDDYLRFGGINTGQNAFLGRTTGSDNPGDELVEEDFEAANAGIDAMDDDLDDDTTVSFSEVAQIYFGSRFIRQSKFIQLSEFHEAPSVVDAFLRYLEIRNVCPEYADDIAKARAICEAARHELPNCKVLINMFPDKFNQACCVVFEGQQKDIVDFIPTWNTGDSNLEATYGSFLSDIVGMTKPEAVAIVEPIVGKHDDRKVVNKISMQKVKVVHVEGQPGATPESSTTNACQSNPQHSASGVYVMVRVCKYEQESEQYSIFVEKRIGERFIPNMVFSADFYQLDNGQWYVDQVCSLFPSFYIEEGEDSDTDM</sequence>
<feature type="compositionally biased region" description="Basic residues" evidence="8">
    <location>
        <begin position="308"/>
        <end position="318"/>
    </location>
</feature>
<feature type="domain" description="Exoribonuclease phosphorolytic" evidence="10">
    <location>
        <begin position="154"/>
        <end position="218"/>
    </location>
</feature>
<evidence type="ECO:0000313" key="12">
    <source>
        <dbReference type="Proteomes" id="UP000612746"/>
    </source>
</evidence>
<feature type="domain" description="Exoribonuclease phosphorolytic" evidence="9">
    <location>
        <begin position="21"/>
        <end position="151"/>
    </location>
</feature>
<evidence type="ECO:0000256" key="4">
    <source>
        <dbReference type="ARBA" id="ARBA00022490"/>
    </source>
</evidence>
<comment type="caution">
    <text evidence="11">The sequence shown here is derived from an EMBL/GenBank/DDBJ whole genome shotgun (WGS) entry which is preliminary data.</text>
</comment>
<organism evidence="11 12">
    <name type="scientific">Umbelopsis vinacea</name>
    <dbReference type="NCBI Taxonomy" id="44442"/>
    <lineage>
        <taxon>Eukaryota</taxon>
        <taxon>Fungi</taxon>
        <taxon>Fungi incertae sedis</taxon>
        <taxon>Mucoromycota</taxon>
        <taxon>Mucoromycotina</taxon>
        <taxon>Umbelopsidomycetes</taxon>
        <taxon>Umbelopsidales</taxon>
        <taxon>Umbelopsidaceae</taxon>
        <taxon>Umbelopsis</taxon>
    </lineage>
</organism>
<dbReference type="PANTHER" id="PTHR11953:SF0">
    <property type="entry name" value="EXOSOME COMPLEX COMPONENT RRP41"/>
    <property type="match status" value="1"/>
</dbReference>
<keyword evidence="12" id="KW-1185">Reference proteome</keyword>
<proteinExistence type="inferred from homology"/>
<dbReference type="GO" id="GO:0000177">
    <property type="term" value="C:cytoplasmic exosome (RNase complex)"/>
    <property type="evidence" value="ECO:0007669"/>
    <property type="project" value="TreeGrafter"/>
</dbReference>